<feature type="transmembrane region" description="Helical" evidence="2">
    <location>
        <begin position="326"/>
        <end position="351"/>
    </location>
</feature>
<dbReference type="AlphaFoldDB" id="A0A318NFA7"/>
<evidence type="ECO:0000256" key="1">
    <source>
        <dbReference type="SAM" id="MobiDB-lite"/>
    </source>
</evidence>
<keyword evidence="2" id="KW-1133">Transmembrane helix</keyword>
<comment type="caution">
    <text evidence="4">The sequence shown here is derived from an EMBL/GenBank/DDBJ whole genome shotgun (WGS) entry which is preliminary data.</text>
</comment>
<sequence>MRTRFSSAAFADAPRHDNTDETKKGRSPMNEQPLVSVIIPNYNYASTIGECIRAAKNQTYPTVEVIVADDASTDDSVAIARALDVTVLQVPVNSGVSTARNLGARHAKGEVLFFVDSDVALDSDAVERAVDHLREEPRLGAICGMYRAEPMFPDSLVKRYRAIQQYVWFCEVEGAIPGLHSALFAIKKETFLEIGEFNDRLRWTEEQDYGFRLNARYEVKAVPTIRGRHDHDGTLRVMLTKVFNRTRLGAPNWLRLNKLPGGAGTGYRALGSAVLLAAVIALVSSVLLGPWALLAAAVLTGIGIGLDKRTYGYAYRHHGILFGLRFTVLHLLVTLTSAVAAGIGILQGLLFPRMTQRLYRVENPA</sequence>
<reference evidence="4 5" key="1">
    <citation type="submission" date="2018-03" db="EMBL/GenBank/DDBJ databases">
        <title>Bioinformatic expansion and discovery of thiopeptide antibiotics.</title>
        <authorList>
            <person name="Schwalen C.J."/>
            <person name="Hudson G.A."/>
            <person name="Mitchell D.A."/>
        </authorList>
    </citation>
    <scope>NUCLEOTIDE SEQUENCE [LARGE SCALE GENOMIC DNA]</scope>
    <source>
        <strain evidence="4 5">NRRL 8041</strain>
    </source>
</reference>
<dbReference type="PANTHER" id="PTHR43685">
    <property type="entry name" value="GLYCOSYLTRANSFERASE"/>
    <property type="match status" value="1"/>
</dbReference>
<feature type="transmembrane region" description="Helical" evidence="2">
    <location>
        <begin position="273"/>
        <end position="306"/>
    </location>
</feature>
<dbReference type="Pfam" id="PF00535">
    <property type="entry name" value="Glycos_transf_2"/>
    <property type="match status" value="1"/>
</dbReference>
<dbReference type="CDD" id="cd00761">
    <property type="entry name" value="Glyco_tranf_GTA_type"/>
    <property type="match status" value="1"/>
</dbReference>
<dbReference type="InterPro" id="IPR001173">
    <property type="entry name" value="Glyco_trans_2-like"/>
</dbReference>
<evidence type="ECO:0000256" key="2">
    <source>
        <dbReference type="SAM" id="Phobius"/>
    </source>
</evidence>
<dbReference type="OrthoDB" id="3655479at2"/>
<accession>A0A318NFA7</accession>
<organism evidence="4 5">
    <name type="scientific">Micromonospora arborensis</name>
    <dbReference type="NCBI Taxonomy" id="2116518"/>
    <lineage>
        <taxon>Bacteria</taxon>
        <taxon>Bacillati</taxon>
        <taxon>Actinomycetota</taxon>
        <taxon>Actinomycetes</taxon>
        <taxon>Micromonosporales</taxon>
        <taxon>Micromonosporaceae</taxon>
        <taxon>Micromonospora</taxon>
    </lineage>
</organism>
<keyword evidence="4" id="KW-0808">Transferase</keyword>
<evidence type="ECO:0000313" key="4">
    <source>
        <dbReference type="EMBL" id="PYC67556.1"/>
    </source>
</evidence>
<dbReference type="InterPro" id="IPR029044">
    <property type="entry name" value="Nucleotide-diphossugar_trans"/>
</dbReference>
<evidence type="ECO:0000259" key="3">
    <source>
        <dbReference type="Pfam" id="PF00535"/>
    </source>
</evidence>
<dbReference type="SUPFAM" id="SSF53448">
    <property type="entry name" value="Nucleotide-diphospho-sugar transferases"/>
    <property type="match status" value="1"/>
</dbReference>
<name>A0A318NFA7_9ACTN</name>
<protein>
    <submittedName>
        <fullName evidence="4">Glycosyl transferase</fullName>
    </submittedName>
</protein>
<dbReference type="EMBL" id="PYBV01000027">
    <property type="protein sequence ID" value="PYC67556.1"/>
    <property type="molecule type" value="Genomic_DNA"/>
</dbReference>
<gene>
    <name evidence="4" type="ORF">C7C45_21375</name>
</gene>
<feature type="compositionally biased region" description="Basic and acidic residues" evidence="1">
    <location>
        <begin position="13"/>
        <end position="24"/>
    </location>
</feature>
<feature type="region of interest" description="Disordered" evidence="1">
    <location>
        <begin position="1"/>
        <end position="32"/>
    </location>
</feature>
<feature type="domain" description="Glycosyltransferase 2-like" evidence="3">
    <location>
        <begin position="36"/>
        <end position="152"/>
    </location>
</feature>
<keyword evidence="2" id="KW-0812">Transmembrane</keyword>
<keyword evidence="5" id="KW-1185">Reference proteome</keyword>
<keyword evidence="2" id="KW-0472">Membrane</keyword>
<dbReference type="GO" id="GO:0016740">
    <property type="term" value="F:transferase activity"/>
    <property type="evidence" value="ECO:0007669"/>
    <property type="project" value="UniProtKB-KW"/>
</dbReference>
<proteinExistence type="predicted"/>
<dbReference type="Gene3D" id="3.90.550.10">
    <property type="entry name" value="Spore Coat Polysaccharide Biosynthesis Protein SpsA, Chain A"/>
    <property type="match status" value="1"/>
</dbReference>
<dbReference type="PANTHER" id="PTHR43685:SF2">
    <property type="entry name" value="GLYCOSYLTRANSFERASE 2-LIKE DOMAIN-CONTAINING PROTEIN"/>
    <property type="match status" value="1"/>
</dbReference>
<evidence type="ECO:0000313" key="5">
    <source>
        <dbReference type="Proteomes" id="UP000248333"/>
    </source>
</evidence>
<dbReference type="Proteomes" id="UP000248333">
    <property type="component" value="Unassembled WGS sequence"/>
</dbReference>
<dbReference type="InterPro" id="IPR050834">
    <property type="entry name" value="Glycosyltransf_2"/>
</dbReference>